<dbReference type="PROSITE" id="PS50911">
    <property type="entry name" value="CHAP"/>
    <property type="match status" value="1"/>
</dbReference>
<keyword evidence="1" id="KW-1133">Transmembrane helix</keyword>
<feature type="transmembrane region" description="Helical" evidence="1">
    <location>
        <begin position="73"/>
        <end position="99"/>
    </location>
</feature>
<gene>
    <name evidence="3" type="ordered locus">BAD_1263</name>
</gene>
<dbReference type="Pfam" id="PF05257">
    <property type="entry name" value="CHAP"/>
    <property type="match status" value="1"/>
</dbReference>
<reference evidence="3 4" key="1">
    <citation type="submission" date="2006-12" db="EMBL/GenBank/DDBJ databases">
        <title>Bifidobacterium adolescentis complete genome sequence.</title>
        <authorList>
            <person name="Suzuki T."/>
            <person name="Tsuda Y."/>
            <person name="Kanou N."/>
            <person name="Inoue T."/>
            <person name="Kumazaki K."/>
            <person name="Nagano S."/>
            <person name="Hirai S."/>
            <person name="Tanaka K."/>
            <person name="Watanabe K."/>
        </authorList>
    </citation>
    <scope>NUCLEOTIDE SEQUENCE [LARGE SCALE GENOMIC DNA]</scope>
    <source>
        <strain evidence="4">ATCC 15703 / DSM 20083 / NCTC 11814 / E194a</strain>
    </source>
</reference>
<dbReference type="InterPro" id="IPR007921">
    <property type="entry name" value="CHAP_dom"/>
</dbReference>
<evidence type="ECO:0000313" key="4">
    <source>
        <dbReference type="Proteomes" id="UP000008702"/>
    </source>
</evidence>
<keyword evidence="1" id="KW-0472">Membrane</keyword>
<dbReference type="STRING" id="367928.BAD_1263"/>
<proteinExistence type="predicted"/>
<name>A1A2W1_BIFAA</name>
<evidence type="ECO:0000256" key="1">
    <source>
        <dbReference type="SAM" id="Phobius"/>
    </source>
</evidence>
<dbReference type="SUPFAM" id="SSF54001">
    <property type="entry name" value="Cysteine proteinases"/>
    <property type="match status" value="1"/>
</dbReference>
<dbReference type="EMBL" id="AP009256">
    <property type="protein sequence ID" value="BAF40044.1"/>
    <property type="molecule type" value="Genomic_DNA"/>
</dbReference>
<keyword evidence="1" id="KW-0812">Transmembrane</keyword>
<dbReference type="AlphaFoldDB" id="A1A2W1"/>
<dbReference type="HOGENOM" id="CLU_044046_0_0_11"/>
<dbReference type="KEGG" id="bad:BAD_1263"/>
<dbReference type="InterPro" id="IPR038765">
    <property type="entry name" value="Papain-like_cys_pep_sf"/>
</dbReference>
<dbReference type="InterPro" id="IPR023346">
    <property type="entry name" value="Lysozyme-like_dom_sf"/>
</dbReference>
<evidence type="ECO:0000313" key="3">
    <source>
        <dbReference type="EMBL" id="BAF40044.1"/>
    </source>
</evidence>
<sequence length="424" mass="45345">MSWRRKTTALHPPSTGLASVRWWESARTNVRAGRLKSPSAGNVRSGTSVRTGVTDMAVSCSTDLMKGLFRRRVLPIVAMLCIVLTTGACNPTDVLHFLAGCKDGSSSAESSSSMVASTAKGDWTGLVGKTEGEIKHMWPSHVAPCSGYNVLYGGSRLQCTWWACMRQRALGHDLGQGSWGDGGSWGASAKARGWKQGAKAGGIISWAPGSGGSDGLYGHVAVVEQVDGDNVHISEGGAGFRNSNGVAAIHTRVIPIHGTGATFWYPDGNDNAEPVAPDTSKRSSSSLAATSAKWTCSASSSNDSTSGAVNVKYNGNGYHASPEDAKGIAKQMIASGYKEWDNDNDWQALVWIWEHESGWRWNAENPTSGAYGIPQSYPASKLAAAGNDWKDNAATQIKWGLQYIKQRYGSPHQAKEFWLRNNAY</sequence>
<dbReference type="Gene3D" id="1.10.530.10">
    <property type="match status" value="1"/>
</dbReference>
<dbReference type="Gene3D" id="3.90.1720.10">
    <property type="entry name" value="endopeptidase domain like (from Nostoc punctiforme)"/>
    <property type="match status" value="1"/>
</dbReference>
<protein>
    <submittedName>
        <fullName evidence="3">Possible TraG-related protein</fullName>
    </submittedName>
</protein>
<feature type="domain" description="Peptidase C51" evidence="2">
    <location>
        <begin position="134"/>
        <end position="267"/>
    </location>
</feature>
<dbReference type="Proteomes" id="UP000008702">
    <property type="component" value="Chromosome"/>
</dbReference>
<evidence type="ECO:0000259" key="2">
    <source>
        <dbReference type="PROSITE" id="PS50911"/>
    </source>
</evidence>
<accession>A1A2W1</accession>
<keyword evidence="4" id="KW-1185">Reference proteome</keyword>
<dbReference type="SUPFAM" id="SSF53955">
    <property type="entry name" value="Lysozyme-like"/>
    <property type="match status" value="1"/>
</dbReference>
<organism evidence="3 4">
    <name type="scientific">Bifidobacterium adolescentis (strain ATCC 15703 / DSM 20083 / NCTC 11814 / E194a)</name>
    <dbReference type="NCBI Taxonomy" id="367928"/>
    <lineage>
        <taxon>Bacteria</taxon>
        <taxon>Bacillati</taxon>
        <taxon>Actinomycetota</taxon>
        <taxon>Actinomycetes</taxon>
        <taxon>Bifidobacteriales</taxon>
        <taxon>Bifidobacteriaceae</taxon>
        <taxon>Bifidobacterium</taxon>
    </lineage>
</organism>